<feature type="signal peptide" evidence="2">
    <location>
        <begin position="1"/>
        <end position="24"/>
    </location>
</feature>
<accession>A0ABV7D7V2</accession>
<sequence length="958" mass="98644">MTKLQILKNTLLAAVAACALVACGDDSTELASPGTVAPNPGTGTPEPQPEPEPEPSSKIDRGGFERTSAGDCPSGTSATTVGDQTHCTLSGTVTNDVTLTSGNIYQLSGKVVIGVDVGADGTAAAGDPATLTIEPGTVIYGPSKTDLLVISRGSKIEAAGTASSPIIFTSALDLDLASELGVTPAASYSGLALEEPFTSEWGGIVISGRASINTCNGAGICEAEGEGDSGLYGGDDDTDDSGTFKYVQVKYAGNPITADDELNGIAFQGVGSGTEIDYVHVHNGADDGVEFFGGTAQVKHLVITGADDDGFDWTQGWRGKAQHVVIIQNPAQPASDQGIEADNYGDGNDFLPRAKPRLANFTIVGSYSKGGESDIGMLLREGTGANIYNTVVSDFGDACLDIDQTSTFTNAGSSATNLTGNLTIQSTLFSSNCKTVFKDDGADDAFDLEAYFTNQSNNVVGATSLFNNFINGTAETAVTATDVSAVDTFFVATDYIGAVASTSASDNWTLGWTYGLNPTPECPEATTENSDGACVVSGTITEDLTLVAGLDYILSGKVVVGVDMGPDASSPLATGDAATLTVEPGVTVMGADLSSYLVVTRGSKLNSNGTADAPVTFTAIDPDTRDLDTDTSLWGGIVINGRATINTCNGVGTPCEAEGEGDSGLYGGVDDTDDSGQIFYTRVIYAGNPITADDELNGIAFQGVGSETEIDYLQVHNGADDAVEFFGGTAQAKHLVLTGADDDSLDWTQGWRGKVQHVLIIQNPNQPATDQGFEADNYGDGNDFLPRAHPMIANATVLGAGEAGGESDIGILLREGTAANLYNIVVADFGDACLDIDQTATFTVSGANATTLTGDLTMESTLLSTTCATVFKDDGADDVFSVEDWFLGQSNNLVAADTLTATSGGAAFKTYINGATENGVTATDVSAVNSFFDATTYVGAVQNAANDWTAGWTVWLNQ</sequence>
<evidence type="ECO:0000313" key="4">
    <source>
        <dbReference type="Proteomes" id="UP001595444"/>
    </source>
</evidence>
<dbReference type="RefSeq" id="WP_194213583.1">
    <property type="nucleotide sequence ID" value="NZ_CP061205.1"/>
</dbReference>
<keyword evidence="4" id="KW-1185">Reference proteome</keyword>
<evidence type="ECO:0008006" key="5">
    <source>
        <dbReference type="Google" id="ProtNLM"/>
    </source>
</evidence>
<protein>
    <recommendedName>
        <fullName evidence="5">Lipoprotein</fullName>
    </recommendedName>
</protein>
<dbReference type="EMBL" id="JBHRSL010000010">
    <property type="protein sequence ID" value="MFC3052769.1"/>
    <property type="molecule type" value="Genomic_DNA"/>
</dbReference>
<evidence type="ECO:0000313" key="3">
    <source>
        <dbReference type="EMBL" id="MFC3052769.1"/>
    </source>
</evidence>
<feature type="chain" id="PRO_5046044733" description="Lipoprotein" evidence="2">
    <location>
        <begin position="25"/>
        <end position="958"/>
    </location>
</feature>
<comment type="caution">
    <text evidence="3">The sequence shown here is derived from an EMBL/GenBank/DDBJ whole genome shotgun (WGS) entry which is preliminary data.</text>
</comment>
<evidence type="ECO:0000256" key="1">
    <source>
        <dbReference type="SAM" id="MobiDB-lite"/>
    </source>
</evidence>
<reference evidence="4" key="1">
    <citation type="journal article" date="2019" name="Int. J. Syst. Evol. Microbiol.">
        <title>The Global Catalogue of Microorganisms (GCM) 10K type strain sequencing project: providing services to taxonomists for standard genome sequencing and annotation.</title>
        <authorList>
            <consortium name="The Broad Institute Genomics Platform"/>
            <consortium name="The Broad Institute Genome Sequencing Center for Infectious Disease"/>
            <person name="Wu L."/>
            <person name="Ma J."/>
        </authorList>
    </citation>
    <scope>NUCLEOTIDE SEQUENCE [LARGE SCALE GENOMIC DNA]</scope>
    <source>
        <strain evidence="4">KCTC 62164</strain>
    </source>
</reference>
<dbReference type="PANTHER" id="PTHR41339">
    <property type="entry name" value="LIPL48"/>
    <property type="match status" value="1"/>
</dbReference>
<proteinExistence type="predicted"/>
<name>A0ABV7D7V2_9PROT</name>
<organism evidence="3 4">
    <name type="scientific">Kordiimonas pumila</name>
    <dbReference type="NCBI Taxonomy" id="2161677"/>
    <lineage>
        <taxon>Bacteria</taxon>
        <taxon>Pseudomonadati</taxon>
        <taxon>Pseudomonadota</taxon>
        <taxon>Alphaproteobacteria</taxon>
        <taxon>Kordiimonadales</taxon>
        <taxon>Kordiimonadaceae</taxon>
        <taxon>Kordiimonas</taxon>
    </lineage>
</organism>
<dbReference type="PROSITE" id="PS51257">
    <property type="entry name" value="PROKAR_LIPOPROTEIN"/>
    <property type="match status" value="1"/>
</dbReference>
<dbReference type="PANTHER" id="PTHR41339:SF1">
    <property type="entry name" value="SECRETED PROTEIN"/>
    <property type="match status" value="1"/>
</dbReference>
<gene>
    <name evidence="3" type="ORF">ACFOKA_12715</name>
</gene>
<feature type="compositionally biased region" description="Basic and acidic residues" evidence="1">
    <location>
        <begin position="55"/>
        <end position="64"/>
    </location>
</feature>
<evidence type="ECO:0000256" key="2">
    <source>
        <dbReference type="SAM" id="SignalP"/>
    </source>
</evidence>
<dbReference type="Proteomes" id="UP001595444">
    <property type="component" value="Unassembled WGS sequence"/>
</dbReference>
<feature type="compositionally biased region" description="Polar residues" evidence="1">
    <location>
        <begin position="74"/>
        <end position="85"/>
    </location>
</feature>
<keyword evidence="2" id="KW-0732">Signal</keyword>
<feature type="region of interest" description="Disordered" evidence="1">
    <location>
        <begin position="31"/>
        <end position="85"/>
    </location>
</feature>